<dbReference type="KEGG" id="oac:Oscil6304_4621"/>
<dbReference type="Gene3D" id="2.170.120.20">
    <property type="entry name" value="Ribosomal protein L25, beta domain"/>
    <property type="match status" value="1"/>
</dbReference>
<evidence type="ECO:0000313" key="9">
    <source>
        <dbReference type="EMBL" id="AFY84134.1"/>
    </source>
</evidence>
<dbReference type="Pfam" id="PF14693">
    <property type="entry name" value="Ribosomal_TL5_C"/>
    <property type="match status" value="1"/>
</dbReference>
<dbReference type="Gene3D" id="2.40.240.10">
    <property type="entry name" value="Ribosomal Protein L25, Chain P"/>
    <property type="match status" value="1"/>
</dbReference>
<dbReference type="NCBIfam" id="NF004612">
    <property type="entry name" value="PRK05943.1"/>
    <property type="match status" value="1"/>
</dbReference>
<evidence type="ECO:0000256" key="3">
    <source>
        <dbReference type="ARBA" id="ARBA00022980"/>
    </source>
</evidence>
<dbReference type="FunCoup" id="K9TQ47">
    <property type="interactions" value="344"/>
</dbReference>
<evidence type="ECO:0000256" key="4">
    <source>
        <dbReference type="ARBA" id="ARBA00023274"/>
    </source>
</evidence>
<evidence type="ECO:0000256" key="2">
    <source>
        <dbReference type="ARBA" id="ARBA00022884"/>
    </source>
</evidence>
<dbReference type="PANTHER" id="PTHR33284">
    <property type="entry name" value="RIBOSOMAL PROTEIN L25/GLN-TRNA SYNTHETASE, ANTI-CODON-BINDING DOMAIN-CONTAINING PROTEIN"/>
    <property type="match status" value="1"/>
</dbReference>
<evidence type="ECO:0000256" key="5">
    <source>
        <dbReference type="HAMAP-Rule" id="MF_01334"/>
    </source>
</evidence>
<comment type="similarity">
    <text evidence="5">Belongs to the bacterial ribosomal protein bL25 family. CTC subfamily.</text>
</comment>
<evidence type="ECO:0000256" key="1">
    <source>
        <dbReference type="ARBA" id="ARBA00022730"/>
    </source>
</evidence>
<dbReference type="PATRIC" id="fig|56110.3.peg.5611"/>
<dbReference type="CDD" id="cd00495">
    <property type="entry name" value="Ribosomal_L25_TL5_CTC"/>
    <property type="match status" value="1"/>
</dbReference>
<dbReference type="Pfam" id="PF01386">
    <property type="entry name" value="Ribosomal_L25p"/>
    <property type="match status" value="1"/>
</dbReference>
<keyword evidence="10" id="KW-1185">Reference proteome</keyword>
<dbReference type="EMBL" id="CP003607">
    <property type="protein sequence ID" value="AFY84134.1"/>
    <property type="molecule type" value="Genomic_DNA"/>
</dbReference>
<dbReference type="eggNOG" id="COG1825">
    <property type="taxonomic scope" value="Bacteria"/>
</dbReference>
<dbReference type="OrthoDB" id="9786489at2"/>
<dbReference type="InterPro" id="IPR020056">
    <property type="entry name" value="Rbsml_bL25/Gln-tRNA_synth_N"/>
</dbReference>
<dbReference type="InterPro" id="IPR001021">
    <property type="entry name" value="Ribosomal_bL25_long"/>
</dbReference>
<dbReference type="STRING" id="56110.Oscil6304_4621"/>
<keyword evidence="4 5" id="KW-0687">Ribonucleoprotein</keyword>
<organism evidence="9 10">
    <name type="scientific">Oscillatoria acuminata PCC 6304</name>
    <dbReference type="NCBI Taxonomy" id="56110"/>
    <lineage>
        <taxon>Bacteria</taxon>
        <taxon>Bacillati</taxon>
        <taxon>Cyanobacteriota</taxon>
        <taxon>Cyanophyceae</taxon>
        <taxon>Oscillatoriophycideae</taxon>
        <taxon>Oscillatoriales</taxon>
        <taxon>Oscillatoriaceae</taxon>
        <taxon>Oscillatoria</taxon>
    </lineage>
</organism>
<evidence type="ECO:0000259" key="8">
    <source>
        <dbReference type="Pfam" id="PF14693"/>
    </source>
</evidence>
<dbReference type="HOGENOM" id="CLU_075939_2_0_3"/>
<dbReference type="AlphaFoldDB" id="K9TQ47"/>
<keyword evidence="3 5" id="KW-0689">Ribosomal protein</keyword>
<dbReference type="NCBIfam" id="TIGR00731">
    <property type="entry name" value="bL25_bact_ctc"/>
    <property type="match status" value="1"/>
</dbReference>
<name>K9TQ47_9CYAN</name>
<dbReference type="SUPFAM" id="SSF50715">
    <property type="entry name" value="Ribosomal protein L25-like"/>
    <property type="match status" value="1"/>
</dbReference>
<dbReference type="RefSeq" id="WP_015150753.1">
    <property type="nucleotide sequence ID" value="NC_019693.1"/>
</dbReference>
<dbReference type="NCBIfam" id="NF004139">
    <property type="entry name" value="PRK05618.4-2"/>
    <property type="match status" value="1"/>
</dbReference>
<comment type="subunit">
    <text evidence="5">Part of the 50S ribosomal subunit; part of the 5S rRNA/L5/L18/L25 subcomplex. Contacts the 5S rRNA. Binds to the 5S rRNA independently of L5 and L18.</text>
</comment>
<evidence type="ECO:0000259" key="7">
    <source>
        <dbReference type="Pfam" id="PF01386"/>
    </source>
</evidence>
<keyword evidence="1 5" id="KW-0699">rRNA-binding</keyword>
<dbReference type="InParanoid" id="K9TQ47"/>
<protein>
    <recommendedName>
        <fullName evidence="5">Large ribosomal subunit protein bL25</fullName>
    </recommendedName>
    <alternativeName>
        <fullName evidence="5">General stress protein CTC</fullName>
    </alternativeName>
</protein>
<accession>K9TQ47</accession>
<comment type="function">
    <text evidence="5">This is one of the proteins that binds to the 5S RNA in the ribosome where it forms part of the central protuberance.</text>
</comment>
<feature type="compositionally biased region" description="Acidic residues" evidence="6">
    <location>
        <begin position="194"/>
        <end position="206"/>
    </location>
</feature>
<reference evidence="9 10" key="1">
    <citation type="submission" date="2012-06" db="EMBL/GenBank/DDBJ databases">
        <title>Finished chromosome of genome of Oscillatoria acuminata PCC 6304.</title>
        <authorList>
            <consortium name="US DOE Joint Genome Institute"/>
            <person name="Gugger M."/>
            <person name="Coursin T."/>
            <person name="Rippka R."/>
            <person name="Tandeau De Marsac N."/>
            <person name="Huntemann M."/>
            <person name="Wei C.-L."/>
            <person name="Han J."/>
            <person name="Detter J.C."/>
            <person name="Han C."/>
            <person name="Tapia R."/>
            <person name="Davenport K."/>
            <person name="Daligault H."/>
            <person name="Erkkila T."/>
            <person name="Gu W."/>
            <person name="Munk A.C.C."/>
            <person name="Teshima H."/>
            <person name="Xu Y."/>
            <person name="Chain P."/>
            <person name="Chen A."/>
            <person name="Krypides N."/>
            <person name="Mavromatis K."/>
            <person name="Markowitz V."/>
            <person name="Szeto E."/>
            <person name="Ivanova N."/>
            <person name="Mikhailova N."/>
            <person name="Ovchinnikova G."/>
            <person name="Pagani I."/>
            <person name="Pati A."/>
            <person name="Goodwin L."/>
            <person name="Peters L."/>
            <person name="Pitluck S."/>
            <person name="Woyke T."/>
            <person name="Kerfeld C."/>
        </authorList>
    </citation>
    <scope>NUCLEOTIDE SEQUENCE [LARGE SCALE GENOMIC DNA]</scope>
    <source>
        <strain evidence="9 10">PCC 6304</strain>
    </source>
</reference>
<feature type="region of interest" description="Disordered" evidence="6">
    <location>
        <begin position="186"/>
        <end position="206"/>
    </location>
</feature>
<evidence type="ECO:0000256" key="6">
    <source>
        <dbReference type="SAM" id="MobiDB-lite"/>
    </source>
</evidence>
<dbReference type="Proteomes" id="UP000010367">
    <property type="component" value="Chromosome"/>
</dbReference>
<dbReference type="GO" id="GO:0006412">
    <property type="term" value="P:translation"/>
    <property type="evidence" value="ECO:0007669"/>
    <property type="project" value="UniProtKB-UniRule"/>
</dbReference>
<keyword evidence="2 5" id="KW-0694">RNA-binding</keyword>
<dbReference type="GO" id="GO:0022625">
    <property type="term" value="C:cytosolic large ribosomal subunit"/>
    <property type="evidence" value="ECO:0007669"/>
    <property type="project" value="TreeGrafter"/>
</dbReference>
<proteinExistence type="inferred from homology"/>
<dbReference type="GO" id="GO:0003735">
    <property type="term" value="F:structural constituent of ribosome"/>
    <property type="evidence" value="ECO:0007669"/>
    <property type="project" value="InterPro"/>
</dbReference>
<dbReference type="InterPro" id="IPR029751">
    <property type="entry name" value="Ribosomal_L25_dom"/>
</dbReference>
<dbReference type="InterPro" id="IPR037121">
    <property type="entry name" value="Ribosomal_bL25_C"/>
</dbReference>
<dbReference type="HAMAP" id="MF_01334">
    <property type="entry name" value="Ribosomal_bL25_CTC"/>
    <property type="match status" value="1"/>
</dbReference>
<feature type="domain" description="Large ribosomal subunit protein bL25 L25" evidence="7">
    <location>
        <begin position="6"/>
        <end position="94"/>
    </location>
</feature>
<feature type="domain" description="Large ribosomal subunit protein bL25 beta" evidence="8">
    <location>
        <begin position="105"/>
        <end position="185"/>
    </location>
</feature>
<dbReference type="InterPro" id="IPR020057">
    <property type="entry name" value="Ribosomal_bL25_b-dom"/>
</dbReference>
<evidence type="ECO:0000313" key="10">
    <source>
        <dbReference type="Proteomes" id="UP000010367"/>
    </source>
</evidence>
<gene>
    <name evidence="5" type="primary">rplY</name>
    <name evidence="5" type="synonym">ctc</name>
    <name evidence="9" type="ORF">Oscil6304_4621</name>
</gene>
<dbReference type="InterPro" id="IPR020930">
    <property type="entry name" value="Ribosomal_uL5_bac-type"/>
</dbReference>
<dbReference type="InterPro" id="IPR011035">
    <property type="entry name" value="Ribosomal_bL25/Gln-tRNA_synth"/>
</dbReference>
<sequence>MTVIVECQKRHEGSKPKALRRSGLIPASLYGHQGSESIDLTIPAKVAEKLLKEASVNNTLVDLNIPDLSWKGKTILREVQTHPWKSTSVYHISFFAVSAGTSLDLVVPLHLVGEPYGVTQEGGVLDVVMTELPIQCTRDNIPDSIEIDITHLKLGDALHVNQLALSEGVTAHVEGERIVLTILQSRNTEKSTSEEDAEGAEEQVTV</sequence>
<dbReference type="GO" id="GO:0008097">
    <property type="term" value="F:5S rRNA binding"/>
    <property type="evidence" value="ECO:0007669"/>
    <property type="project" value="InterPro"/>
</dbReference>
<dbReference type="PANTHER" id="PTHR33284:SF1">
    <property type="entry name" value="RIBOSOMAL PROTEIN L25_GLN-TRNA SYNTHETASE, ANTI-CODON-BINDING DOMAIN-CONTAINING PROTEIN"/>
    <property type="match status" value="1"/>
</dbReference>